<keyword evidence="1" id="KW-0732">Signal</keyword>
<protein>
    <recommendedName>
        <fullName evidence="4">Domain of unknown function DX domain-containing protein</fullName>
    </recommendedName>
</protein>
<name>A0A2G5SR61_9PELO</name>
<dbReference type="Proteomes" id="UP000230233">
    <property type="component" value="Chromosome X"/>
</dbReference>
<feature type="signal peptide" evidence="1">
    <location>
        <begin position="1"/>
        <end position="26"/>
    </location>
</feature>
<evidence type="ECO:0000313" key="3">
    <source>
        <dbReference type="Proteomes" id="UP000230233"/>
    </source>
</evidence>
<gene>
    <name evidence="2" type="primary">Cnig_chr_X.g23607</name>
    <name evidence="2" type="ORF">B9Z55_023607</name>
</gene>
<dbReference type="AlphaFoldDB" id="A0A2G5SR61"/>
<sequence length="101" mass="11471">MPQKMFSSKIKTSIFLLLVLIVAVHSAILPRGLSKRSIASESCVNNDDCVFGTCRKGICNLARMKREAFVQTPCFLMPDCWDYHQVCPFDLFCFHVPIGKR</sequence>
<reference evidence="3" key="1">
    <citation type="submission" date="2017-10" db="EMBL/GenBank/DDBJ databases">
        <title>Rapid genome shrinkage in a self-fertile nematode reveals novel sperm competition proteins.</title>
        <authorList>
            <person name="Yin D."/>
            <person name="Schwarz E.M."/>
            <person name="Thomas C.G."/>
            <person name="Felde R.L."/>
            <person name="Korf I.F."/>
            <person name="Cutter A.D."/>
            <person name="Schartner C.M."/>
            <person name="Ralston E.J."/>
            <person name="Meyer B.J."/>
            <person name="Haag E.S."/>
        </authorList>
    </citation>
    <scope>NUCLEOTIDE SEQUENCE [LARGE SCALE GENOMIC DNA]</scope>
    <source>
        <strain evidence="3">JU1422</strain>
    </source>
</reference>
<comment type="caution">
    <text evidence="2">The sequence shown here is derived from an EMBL/GenBank/DDBJ whole genome shotgun (WGS) entry which is preliminary data.</text>
</comment>
<dbReference type="EMBL" id="PDUG01000006">
    <property type="protein sequence ID" value="PIC17326.1"/>
    <property type="molecule type" value="Genomic_DNA"/>
</dbReference>
<evidence type="ECO:0000313" key="2">
    <source>
        <dbReference type="EMBL" id="PIC17326.1"/>
    </source>
</evidence>
<keyword evidence="3" id="KW-1185">Reference proteome</keyword>
<accession>A0A2G5SR61</accession>
<evidence type="ECO:0008006" key="4">
    <source>
        <dbReference type="Google" id="ProtNLM"/>
    </source>
</evidence>
<organism evidence="2 3">
    <name type="scientific">Caenorhabditis nigoni</name>
    <dbReference type="NCBI Taxonomy" id="1611254"/>
    <lineage>
        <taxon>Eukaryota</taxon>
        <taxon>Metazoa</taxon>
        <taxon>Ecdysozoa</taxon>
        <taxon>Nematoda</taxon>
        <taxon>Chromadorea</taxon>
        <taxon>Rhabditida</taxon>
        <taxon>Rhabditina</taxon>
        <taxon>Rhabditomorpha</taxon>
        <taxon>Rhabditoidea</taxon>
        <taxon>Rhabditidae</taxon>
        <taxon>Peloderinae</taxon>
        <taxon>Caenorhabditis</taxon>
    </lineage>
</organism>
<proteinExistence type="predicted"/>
<evidence type="ECO:0000256" key="1">
    <source>
        <dbReference type="SAM" id="SignalP"/>
    </source>
</evidence>
<feature type="chain" id="PRO_5013572984" description="Domain of unknown function DX domain-containing protein" evidence="1">
    <location>
        <begin position="27"/>
        <end position="101"/>
    </location>
</feature>